<dbReference type="EC" id="2.1.2.2" evidence="4"/>
<sequence length="190" mass="21959">MRFAIFASGNGSNFESIVEHVKNQLISGELVCLFTDQESAYVIERAKKHYIPYYVFPKTKELSKAEYEAHILNFLKAEEIELIILAGYMRIIGSTLLKAYPNRILNLHPSLLPNFPGKQGIYDAFHSEVMETGITIHLVDNGIDTGPIIFQKSLERNEEETLEELEKRIHSLEYMYYPKIIADFIRENEK</sequence>
<evidence type="ECO:0000256" key="1">
    <source>
        <dbReference type="ARBA" id="ARBA00005054"/>
    </source>
</evidence>
<evidence type="ECO:0000259" key="5">
    <source>
        <dbReference type="Pfam" id="PF00551"/>
    </source>
</evidence>
<keyword evidence="2 4" id="KW-0808">Transferase</keyword>
<proteinExistence type="inferred from homology"/>
<feature type="binding site" evidence="4">
    <location>
        <position position="106"/>
    </location>
    <ligand>
        <name>(6R)-10-formyltetrahydrofolate</name>
        <dbReference type="ChEBI" id="CHEBI:195366"/>
    </ligand>
</feature>
<dbReference type="Pfam" id="PF00551">
    <property type="entry name" value="Formyl_trans_N"/>
    <property type="match status" value="1"/>
</dbReference>
<comment type="catalytic activity">
    <reaction evidence="4">
        <text>N(1)-(5-phospho-beta-D-ribosyl)glycinamide + (6R)-10-formyltetrahydrofolate = N(2)-formyl-N(1)-(5-phospho-beta-D-ribosyl)glycinamide + (6S)-5,6,7,8-tetrahydrofolate + H(+)</text>
        <dbReference type="Rhea" id="RHEA:15053"/>
        <dbReference type="ChEBI" id="CHEBI:15378"/>
        <dbReference type="ChEBI" id="CHEBI:57453"/>
        <dbReference type="ChEBI" id="CHEBI:143788"/>
        <dbReference type="ChEBI" id="CHEBI:147286"/>
        <dbReference type="ChEBI" id="CHEBI:195366"/>
        <dbReference type="EC" id="2.1.2.2"/>
    </reaction>
</comment>
<dbReference type="Gene3D" id="3.40.50.170">
    <property type="entry name" value="Formyl transferase, N-terminal domain"/>
    <property type="match status" value="1"/>
</dbReference>
<feature type="site" description="Raises pKa of active site His" evidence="4">
    <location>
        <position position="144"/>
    </location>
</feature>
<feature type="domain" description="Formyl transferase N-terminal" evidence="5">
    <location>
        <begin position="1"/>
        <end position="180"/>
    </location>
</feature>
<dbReference type="SUPFAM" id="SSF53328">
    <property type="entry name" value="Formyltransferase"/>
    <property type="match status" value="1"/>
</dbReference>
<comment type="pathway">
    <text evidence="1 4">Purine metabolism; IMP biosynthesis via de novo pathway; N(2)-formyl-N(1)-(5-phospho-D-ribosyl)glycinamide from N(1)-(5-phospho-D-ribosyl)glycinamide (10-formyl THF route): step 1/1.</text>
</comment>
<dbReference type="InterPro" id="IPR036477">
    <property type="entry name" value="Formyl_transf_N_sf"/>
</dbReference>
<dbReference type="Proteomes" id="UP000195918">
    <property type="component" value="Unassembled WGS sequence"/>
</dbReference>
<feature type="binding site" evidence="4">
    <location>
        <begin position="11"/>
        <end position="13"/>
    </location>
    <ligand>
        <name>N(1)-(5-phospho-beta-D-ribosyl)glycinamide</name>
        <dbReference type="ChEBI" id="CHEBI:143788"/>
    </ligand>
</feature>
<dbReference type="CDD" id="cd08645">
    <property type="entry name" value="FMT_core_GART"/>
    <property type="match status" value="1"/>
</dbReference>
<keyword evidence="7" id="KW-1185">Reference proteome</keyword>
<keyword evidence="3 4" id="KW-0658">Purine biosynthesis</keyword>
<dbReference type="NCBIfam" id="TIGR00639">
    <property type="entry name" value="PurN"/>
    <property type="match status" value="1"/>
</dbReference>
<dbReference type="GO" id="GO:0006189">
    <property type="term" value="P:'de novo' IMP biosynthetic process"/>
    <property type="evidence" value="ECO:0007669"/>
    <property type="project" value="UniProtKB-UniRule"/>
</dbReference>
<evidence type="ECO:0000256" key="2">
    <source>
        <dbReference type="ARBA" id="ARBA00022679"/>
    </source>
</evidence>
<gene>
    <name evidence="4" type="primary">purN</name>
    <name evidence="6" type="ORF">FM121_01010</name>
</gene>
<dbReference type="GO" id="GO:0004644">
    <property type="term" value="F:phosphoribosylglycinamide formyltransferase activity"/>
    <property type="evidence" value="ECO:0007669"/>
    <property type="project" value="UniProtKB-UniRule"/>
</dbReference>
<accession>A0A1X6WK67</accession>
<comment type="similarity">
    <text evidence="4">Belongs to the GART family.</text>
</comment>
<dbReference type="PANTHER" id="PTHR43369:SF2">
    <property type="entry name" value="PHOSPHORIBOSYLGLYCINAMIDE FORMYLTRANSFERASE"/>
    <property type="match status" value="1"/>
</dbReference>
<dbReference type="AlphaFoldDB" id="A0A1X6WK67"/>
<comment type="function">
    <text evidence="4">Catalyzes the transfer of a formyl group from 10-formyltetrahydrofolate to 5-phospho-ribosyl-glycinamide (GAR), producing 5-phospho-ribosyl-N-formylglycinamide (FGAR) and tetrahydrofolate.</text>
</comment>
<dbReference type="InterPro" id="IPR002376">
    <property type="entry name" value="Formyl_transf_N"/>
</dbReference>
<feature type="binding site" evidence="4">
    <location>
        <begin position="89"/>
        <end position="92"/>
    </location>
    <ligand>
        <name>(6R)-10-formyltetrahydrofolate</name>
        <dbReference type="ChEBI" id="CHEBI:195366"/>
    </ligand>
</feature>
<dbReference type="OrthoDB" id="9806170at2"/>
<evidence type="ECO:0000313" key="6">
    <source>
        <dbReference type="EMBL" id="SLM84640.1"/>
    </source>
</evidence>
<evidence type="ECO:0000256" key="3">
    <source>
        <dbReference type="ARBA" id="ARBA00022755"/>
    </source>
</evidence>
<organism evidence="6 7">
    <name type="scientific">Vagococcus fluvialis bH819</name>
    <dbReference type="NCBI Taxonomy" id="1255619"/>
    <lineage>
        <taxon>Bacteria</taxon>
        <taxon>Bacillati</taxon>
        <taxon>Bacillota</taxon>
        <taxon>Bacilli</taxon>
        <taxon>Lactobacillales</taxon>
        <taxon>Enterococcaceae</taxon>
        <taxon>Vagococcus</taxon>
    </lineage>
</organism>
<protein>
    <recommendedName>
        <fullName evidence="4">Phosphoribosylglycinamide formyltransferase</fullName>
        <ecNumber evidence="4">2.1.2.2</ecNumber>
    </recommendedName>
    <alternativeName>
        <fullName evidence="4">5'-phosphoribosylglycinamide transformylase</fullName>
    </alternativeName>
    <alternativeName>
        <fullName evidence="4">GAR transformylase</fullName>
        <shortName evidence="4">GART</shortName>
    </alternativeName>
</protein>
<dbReference type="EMBL" id="FWFD01000003">
    <property type="protein sequence ID" value="SLM84640.1"/>
    <property type="molecule type" value="Genomic_DNA"/>
</dbReference>
<evidence type="ECO:0000256" key="4">
    <source>
        <dbReference type="HAMAP-Rule" id="MF_01930"/>
    </source>
</evidence>
<dbReference type="UniPathway" id="UPA00074">
    <property type="reaction ID" value="UER00126"/>
</dbReference>
<dbReference type="HAMAP" id="MF_01930">
    <property type="entry name" value="PurN"/>
    <property type="match status" value="1"/>
</dbReference>
<dbReference type="RefSeq" id="WP_086950296.1">
    <property type="nucleotide sequence ID" value="NZ_FWFD01000003.1"/>
</dbReference>
<feature type="binding site" evidence="4">
    <location>
        <position position="64"/>
    </location>
    <ligand>
        <name>(6R)-10-formyltetrahydrofolate</name>
        <dbReference type="ChEBI" id="CHEBI:195366"/>
    </ligand>
</feature>
<dbReference type="GO" id="GO:0005829">
    <property type="term" value="C:cytosol"/>
    <property type="evidence" value="ECO:0007669"/>
    <property type="project" value="TreeGrafter"/>
</dbReference>
<reference evidence="7" key="1">
    <citation type="submission" date="2017-02" db="EMBL/GenBank/DDBJ databases">
        <authorList>
            <person name="Dridi B."/>
        </authorList>
    </citation>
    <scope>NUCLEOTIDE SEQUENCE [LARGE SCALE GENOMIC DNA]</scope>
    <source>
        <strain evidence="7">bH819</strain>
    </source>
</reference>
<evidence type="ECO:0000313" key="7">
    <source>
        <dbReference type="Proteomes" id="UP000195918"/>
    </source>
</evidence>
<name>A0A1X6WK67_9ENTE</name>
<feature type="active site" description="Proton donor" evidence="4">
    <location>
        <position position="108"/>
    </location>
</feature>
<dbReference type="InterPro" id="IPR004607">
    <property type="entry name" value="GART"/>
</dbReference>
<dbReference type="PANTHER" id="PTHR43369">
    <property type="entry name" value="PHOSPHORIBOSYLGLYCINAMIDE FORMYLTRANSFERASE"/>
    <property type="match status" value="1"/>
</dbReference>